<feature type="binding site" evidence="5">
    <location>
        <begin position="521"/>
        <end position="522"/>
    </location>
    <ligand>
        <name>substrate</name>
    </ligand>
</feature>
<dbReference type="PANTHER" id="PTHR10807:SF128">
    <property type="entry name" value="PHOSPHATIDYLINOSITOL-3,5-BISPHOSPHATE 3-PHOSPHATASE"/>
    <property type="match status" value="1"/>
</dbReference>
<proteinExistence type="inferred from homology"/>
<evidence type="ECO:0000256" key="2">
    <source>
        <dbReference type="ARBA" id="ARBA00022723"/>
    </source>
</evidence>
<dbReference type="SUPFAM" id="SSF52799">
    <property type="entry name" value="(Phosphotyrosine protein) phosphatases II"/>
    <property type="match status" value="1"/>
</dbReference>
<evidence type="ECO:0000259" key="7">
    <source>
        <dbReference type="PROSITE" id="PS51792"/>
    </source>
</evidence>
<gene>
    <name evidence="8" type="ORF">RI543_001019</name>
</gene>
<dbReference type="Pfam" id="PF06602">
    <property type="entry name" value="Myotub-related"/>
    <property type="match status" value="1"/>
</dbReference>
<feature type="active site" description="Phosphocysteine intermediate" evidence="4">
    <location>
        <position position="587"/>
    </location>
</feature>
<dbReference type="InterPro" id="IPR004910">
    <property type="entry name" value="Yippee/Mis18/Cereblon"/>
</dbReference>
<organism evidence="8 9">
    <name type="scientific">Arxiozyma heterogenica</name>
    <dbReference type="NCBI Taxonomy" id="278026"/>
    <lineage>
        <taxon>Eukaryota</taxon>
        <taxon>Fungi</taxon>
        <taxon>Dikarya</taxon>
        <taxon>Ascomycota</taxon>
        <taxon>Saccharomycotina</taxon>
        <taxon>Saccharomycetes</taxon>
        <taxon>Saccharomycetales</taxon>
        <taxon>Saccharomycetaceae</taxon>
        <taxon>Arxiozyma</taxon>
    </lineage>
</organism>
<evidence type="ECO:0000256" key="4">
    <source>
        <dbReference type="PIRSR" id="PIRSR630564-1"/>
    </source>
</evidence>
<accession>A0AAN8A7U7</accession>
<dbReference type="EMBL" id="JAWIZZ010000035">
    <property type="protein sequence ID" value="KAK5781472.1"/>
    <property type="molecule type" value="Genomic_DNA"/>
</dbReference>
<keyword evidence="2" id="KW-0479">Metal-binding</keyword>
<evidence type="ECO:0000256" key="3">
    <source>
        <dbReference type="ARBA" id="ARBA00022833"/>
    </source>
</evidence>
<dbReference type="GO" id="GO:0005737">
    <property type="term" value="C:cytoplasm"/>
    <property type="evidence" value="ECO:0007669"/>
    <property type="project" value="TreeGrafter"/>
</dbReference>
<evidence type="ECO:0008006" key="10">
    <source>
        <dbReference type="Google" id="ProtNLM"/>
    </source>
</evidence>
<dbReference type="GO" id="GO:0004438">
    <property type="term" value="F:phosphatidylinositol-3-phosphate phosphatase activity"/>
    <property type="evidence" value="ECO:0007669"/>
    <property type="project" value="TreeGrafter"/>
</dbReference>
<evidence type="ECO:0000313" key="8">
    <source>
        <dbReference type="EMBL" id="KAK5781472.1"/>
    </source>
</evidence>
<dbReference type="InterPro" id="IPR016130">
    <property type="entry name" value="Tyr_Pase_AS"/>
</dbReference>
<dbReference type="InterPro" id="IPR030564">
    <property type="entry name" value="Myotubularin"/>
</dbReference>
<dbReference type="InterPro" id="IPR029021">
    <property type="entry name" value="Prot-tyrosine_phosphatase-like"/>
</dbReference>
<dbReference type="Proteomes" id="UP001306508">
    <property type="component" value="Unassembled WGS sequence"/>
</dbReference>
<dbReference type="GO" id="GO:0046856">
    <property type="term" value="P:phosphatidylinositol dephosphorylation"/>
    <property type="evidence" value="ECO:0007669"/>
    <property type="project" value="TreeGrafter"/>
</dbReference>
<feature type="binding site" evidence="5">
    <location>
        <begin position="587"/>
        <end position="593"/>
    </location>
    <ligand>
        <name>substrate</name>
    </ligand>
</feature>
<sequence>MGIKLSYYIGYFNEETVSLTKGKKICEMENDDITPLQSSNPHYINKLYHEINLITDLKQNINSPSYQPFLRQDGRCHISEVSSILYLISSNIRKNHDVVTFGCKTCKTHLATSLNIISKDFRSSTGIAFLMSGIINIAEKSSVVKHMITGQYLISTILCHLCKSIVGWKYLKAQRNDQRFKEGMYVLESQTVTIIAKVDNVILHRKGNPLKGALHLTTHHLIFTSDLVSNEFWFPYPMISATFKNRGSALLSKYNDKIPTSSLSVTKDKDKNYSDKKKTTNTPLLETLKWYSNRNIWSMSNVKIIGKDYTIFSLDFVNQNDVNDVFDTLMRLTVLPNVTNLYAFIYQPNDKEMKFNSWEIYGPESEFKRQGIRFDFDSCPWRISNINQDYKFCPSYPNKIVVPKMVSDTILSYASKYRSKNRIPALCYFYKKTNSSISRCSQPLPGITKQRSLQDETLVKTLFQCCSNGSEEHKSTPILQKRGLIVDARPMTNAIAQTALGGGTESKDSYNCERIFLGIDNIHVMSDTMTTFTESFLTDTDVNKDLSPSMIHKKAHHWMKSVKLILASVDKLTKAMIFNSENLLIHCSDGWDRTPQVCSLIQLCLDPYFRTLEGFMVLIEKDWISFGHKFMERSGHLSSTEVFHDNTVDFKTTITNHTTDLLFGKEKTSYYSENFNSFLKGPAYCENNNDMSPSFGNTISNSFSAISSSGQKISGVQNTVTNHWTTNFQKTIQKRTLKFTSPIFQQFLDCVYQLLNQNPKSFEFNERFLRRLVYHLYSCQYGTFLFDCEQEMEKYNARNQTKSVWDYFKSKREDFLNTSYIPITTPKAGSTKANSNEIEDWIQPDLNKVKWWWQLYGRKDNEMNIVLDGTFKKWKLDKGSSRDIIQDEKDKLNTNYNFLNQTKDLLSSFNILGRK</sequence>
<dbReference type="InterPro" id="IPR034751">
    <property type="entry name" value="Yippee"/>
</dbReference>
<evidence type="ECO:0000313" key="9">
    <source>
        <dbReference type="Proteomes" id="UP001306508"/>
    </source>
</evidence>
<dbReference type="PROSITE" id="PS00383">
    <property type="entry name" value="TYR_PHOSPHATASE_1"/>
    <property type="match status" value="1"/>
</dbReference>
<dbReference type="GO" id="GO:0016020">
    <property type="term" value="C:membrane"/>
    <property type="evidence" value="ECO:0007669"/>
    <property type="project" value="TreeGrafter"/>
</dbReference>
<dbReference type="Pfam" id="PF03226">
    <property type="entry name" value="Yippee-Mis18"/>
    <property type="match status" value="1"/>
</dbReference>
<keyword evidence="9" id="KW-1185">Reference proteome</keyword>
<reference evidence="9" key="1">
    <citation type="submission" date="2023-07" db="EMBL/GenBank/DDBJ databases">
        <title>A draft genome of Kazachstania heterogenica Y-27499.</title>
        <authorList>
            <person name="Donic C."/>
            <person name="Kralova J.S."/>
            <person name="Fidel L."/>
            <person name="Ben-Dor S."/>
            <person name="Jung S."/>
        </authorList>
    </citation>
    <scope>NUCLEOTIDE SEQUENCE [LARGE SCALE GENOMIC DNA]</scope>
    <source>
        <strain evidence="9">Y27499</strain>
    </source>
</reference>
<dbReference type="Gene3D" id="2.30.29.30">
    <property type="entry name" value="Pleckstrin-homology domain (PH domain)/Phosphotyrosine-binding domain (PTB)"/>
    <property type="match status" value="1"/>
</dbReference>
<evidence type="ECO:0000259" key="6">
    <source>
        <dbReference type="PROSITE" id="PS51339"/>
    </source>
</evidence>
<feature type="domain" description="Myotubularin phosphatase" evidence="6">
    <location>
        <begin position="357"/>
        <end position="856"/>
    </location>
</feature>
<keyword evidence="3" id="KW-0862">Zinc</keyword>
<comment type="similarity">
    <text evidence="1">Belongs to the protein-tyrosine phosphatase family. Non-receptor class myotubularin subfamily.</text>
</comment>
<comment type="caution">
    <text evidence="8">The sequence shown here is derived from an EMBL/GenBank/DDBJ whole genome shotgun (WGS) entry which is preliminary data.</text>
</comment>
<dbReference type="InterPro" id="IPR011993">
    <property type="entry name" value="PH-like_dom_sf"/>
</dbReference>
<protein>
    <recommendedName>
        <fullName evidence="10">Myotubularin phosphatase domain-containing protein</fullName>
    </recommendedName>
</protein>
<dbReference type="PANTHER" id="PTHR10807">
    <property type="entry name" value="MYOTUBULARIN-RELATED"/>
    <property type="match status" value="1"/>
</dbReference>
<dbReference type="PROSITE" id="PS51339">
    <property type="entry name" value="PPASE_MYOTUBULARIN"/>
    <property type="match status" value="1"/>
</dbReference>
<dbReference type="InterPro" id="IPR010569">
    <property type="entry name" value="Myotubularin-like_Pase_dom"/>
</dbReference>
<dbReference type="AlphaFoldDB" id="A0AAN8A7U7"/>
<evidence type="ECO:0000256" key="5">
    <source>
        <dbReference type="PIRSR" id="PIRSR630564-2"/>
    </source>
</evidence>
<name>A0AAN8A7U7_9SACH</name>
<dbReference type="PROSITE" id="PS51792">
    <property type="entry name" value="YIPPEE"/>
    <property type="match status" value="1"/>
</dbReference>
<dbReference type="GO" id="GO:0046872">
    <property type="term" value="F:metal ion binding"/>
    <property type="evidence" value="ECO:0007669"/>
    <property type="project" value="UniProtKB-KW"/>
</dbReference>
<evidence type="ECO:0000256" key="1">
    <source>
        <dbReference type="ARBA" id="ARBA00007471"/>
    </source>
</evidence>
<feature type="domain" description="Yippee" evidence="7">
    <location>
        <begin position="99"/>
        <end position="196"/>
    </location>
</feature>
<dbReference type="SUPFAM" id="SSF50729">
    <property type="entry name" value="PH domain-like"/>
    <property type="match status" value="1"/>
</dbReference>